<evidence type="ECO:0000313" key="3">
    <source>
        <dbReference type="Proteomes" id="UP000724149"/>
    </source>
</evidence>
<gene>
    <name evidence="2" type="ORF">H9X81_11355</name>
</gene>
<dbReference type="SUPFAM" id="SSF52980">
    <property type="entry name" value="Restriction endonuclease-like"/>
    <property type="match status" value="1"/>
</dbReference>
<evidence type="ECO:0000259" key="1">
    <source>
        <dbReference type="Pfam" id="PF04471"/>
    </source>
</evidence>
<keyword evidence="3" id="KW-1185">Reference proteome</keyword>
<dbReference type="Proteomes" id="UP000724149">
    <property type="component" value="Unassembled WGS sequence"/>
</dbReference>
<keyword evidence="2" id="KW-0540">Nuclease</keyword>
<keyword evidence="2" id="KW-0255">Endonuclease</keyword>
<dbReference type="InterPro" id="IPR007560">
    <property type="entry name" value="Restrct_endonuc_IV_Mrr"/>
</dbReference>
<dbReference type="EMBL" id="JACSNR010000016">
    <property type="protein sequence ID" value="MBM6924280.1"/>
    <property type="molecule type" value="Genomic_DNA"/>
</dbReference>
<dbReference type="GO" id="GO:0004519">
    <property type="term" value="F:endonuclease activity"/>
    <property type="evidence" value="ECO:0007669"/>
    <property type="project" value="UniProtKB-KW"/>
</dbReference>
<proteinExistence type="predicted"/>
<protein>
    <submittedName>
        <fullName evidence="2">Restriction endonuclease</fullName>
    </submittedName>
</protein>
<comment type="caution">
    <text evidence="2">The sequence shown here is derived from an EMBL/GenBank/DDBJ whole genome shotgun (WGS) entry which is preliminary data.</text>
</comment>
<sequence length="303" mass="35210">MMTPKISANTLMSLKNALSKIYWYKNDLRSFLKYCIKNDAIVAVIDWDGNSKFEIVSELIDRMVQRPDLYSNDLMELLRNVYNFSDYSHFRRLDDGDKKIAFAKEAVEAFRKSCGDFLEQENNQKQAEENKKKFEAQRKNTLDYNKKIDEFKERFYTLVKSENSQKRGYQFEEFLGDLFAFFDLSPRSSFKIQGEQIDGSFTHDNTDYLIEAKWKQEPIDRSDIDIFEAKVSRKLKTTLGLFISISGFNSSAVSTAGSGRSIILMDGADLTQVLENRISLPELIFMKRRHAAETGEILYRVIV</sequence>
<reference evidence="2 3" key="1">
    <citation type="journal article" date="2021" name="Sci. Rep.">
        <title>The distribution of antibiotic resistance genes in chicken gut microbiota commensals.</title>
        <authorList>
            <person name="Juricova H."/>
            <person name="Matiasovicova J."/>
            <person name="Kubasova T."/>
            <person name="Cejkova D."/>
            <person name="Rychlik I."/>
        </authorList>
    </citation>
    <scope>NUCLEOTIDE SEQUENCE [LARGE SCALE GENOMIC DNA]</scope>
    <source>
        <strain evidence="2 3">An564</strain>
    </source>
</reference>
<organism evidence="2 3">
    <name type="scientific">Hydrogenoanaerobacterium saccharovorans</name>
    <dbReference type="NCBI Taxonomy" id="474960"/>
    <lineage>
        <taxon>Bacteria</taxon>
        <taxon>Bacillati</taxon>
        <taxon>Bacillota</taxon>
        <taxon>Clostridia</taxon>
        <taxon>Eubacteriales</taxon>
        <taxon>Oscillospiraceae</taxon>
        <taxon>Hydrogenoanaerobacterium</taxon>
    </lineage>
</organism>
<dbReference type="InterPro" id="IPR011335">
    <property type="entry name" value="Restrct_endonuc-II-like"/>
</dbReference>
<keyword evidence="2" id="KW-0378">Hydrolase</keyword>
<feature type="domain" description="Restriction endonuclease type IV Mrr" evidence="1">
    <location>
        <begin position="168"/>
        <end position="273"/>
    </location>
</feature>
<accession>A0ABS2GP51</accession>
<dbReference type="Pfam" id="PF04471">
    <property type="entry name" value="Mrr_cat"/>
    <property type="match status" value="1"/>
</dbReference>
<name>A0ABS2GP51_9FIRM</name>
<evidence type="ECO:0000313" key="2">
    <source>
        <dbReference type="EMBL" id="MBM6924280.1"/>
    </source>
</evidence>